<dbReference type="InterPro" id="IPR036164">
    <property type="entry name" value="bL21-like_sf"/>
</dbReference>
<keyword evidence="2" id="KW-1185">Reference proteome</keyword>
<dbReference type="EMBL" id="BRXU01000027">
    <property type="protein sequence ID" value="GLC59329.1"/>
    <property type="molecule type" value="Genomic_DNA"/>
</dbReference>
<proteinExistence type="predicted"/>
<dbReference type="AlphaFoldDB" id="A0A9W6BVR6"/>
<dbReference type="Proteomes" id="UP001165080">
    <property type="component" value="Unassembled WGS sequence"/>
</dbReference>
<dbReference type="OrthoDB" id="537259at2759"/>
<sequence>MSTSLQRCVGGTFTGGHLPTRTQTGRFVALRAGTAVPVASRRTVAPEAGQRPAEYAVISTPTGQQLVEEGKWFALTSEGALKATSGDGQLRFQAVAVKRTDGEFVKGKPFLSDWVVEAELIDEQAFALQAGSSTSGTSNLLGKVLVTKITHTAETRRLIEEALMA</sequence>
<name>A0A9W6BVR6_9CHLO</name>
<organism evidence="1 2">
    <name type="scientific">Pleodorina starrii</name>
    <dbReference type="NCBI Taxonomy" id="330485"/>
    <lineage>
        <taxon>Eukaryota</taxon>
        <taxon>Viridiplantae</taxon>
        <taxon>Chlorophyta</taxon>
        <taxon>core chlorophytes</taxon>
        <taxon>Chlorophyceae</taxon>
        <taxon>CS clade</taxon>
        <taxon>Chlamydomonadales</taxon>
        <taxon>Volvocaceae</taxon>
        <taxon>Pleodorina</taxon>
    </lineage>
</organism>
<reference evidence="1 2" key="1">
    <citation type="journal article" date="2023" name="Commun. Biol.">
        <title>Reorganization of the ancestral sex-determining regions during the evolution of trioecy in Pleodorina starrii.</title>
        <authorList>
            <person name="Takahashi K."/>
            <person name="Suzuki S."/>
            <person name="Kawai-Toyooka H."/>
            <person name="Yamamoto K."/>
            <person name="Hamaji T."/>
            <person name="Ootsuki R."/>
            <person name="Yamaguchi H."/>
            <person name="Kawachi M."/>
            <person name="Higashiyama T."/>
            <person name="Nozaki H."/>
        </authorList>
    </citation>
    <scope>NUCLEOTIDE SEQUENCE [LARGE SCALE GENOMIC DNA]</scope>
    <source>
        <strain evidence="1 2">NIES-4479</strain>
    </source>
</reference>
<protein>
    <submittedName>
        <fullName evidence="1">Uncharacterized protein</fullName>
    </submittedName>
</protein>
<evidence type="ECO:0000313" key="1">
    <source>
        <dbReference type="EMBL" id="GLC59329.1"/>
    </source>
</evidence>
<gene>
    <name evidence="1" type="primary">PLEST008148</name>
    <name evidence="1" type="ORF">PLESTB_001474800</name>
</gene>
<comment type="caution">
    <text evidence="1">The sequence shown here is derived from an EMBL/GenBank/DDBJ whole genome shotgun (WGS) entry which is preliminary data.</text>
</comment>
<evidence type="ECO:0000313" key="2">
    <source>
        <dbReference type="Proteomes" id="UP001165080"/>
    </source>
</evidence>
<accession>A0A9W6BVR6</accession>
<dbReference type="SUPFAM" id="SSF141091">
    <property type="entry name" value="L21p-like"/>
    <property type="match status" value="1"/>
</dbReference>